<dbReference type="AlphaFoldDB" id="A0A081N100"/>
<keyword evidence="2" id="KW-1185">Reference proteome</keyword>
<gene>
    <name evidence="1" type="ORF">GZ78_28220</name>
</gene>
<evidence type="ECO:0000313" key="2">
    <source>
        <dbReference type="Proteomes" id="UP000028073"/>
    </source>
</evidence>
<dbReference type="EMBL" id="JOKH01000011">
    <property type="protein sequence ID" value="KEQ12123.1"/>
    <property type="molecule type" value="Genomic_DNA"/>
</dbReference>
<sequence length="110" mass="12740">MNDVMTQTSELFFFMAYNETLVESDKTKKQLQAVYRPSKHVFSALKDICRHTDTINGLESVSESLAGIHFWRKLCSNTRSDNYPTNLFEFIAQMREVASFTFLLQKSDVT</sequence>
<comment type="caution">
    <text evidence="1">The sequence shown here is derived from an EMBL/GenBank/DDBJ whole genome shotgun (WGS) entry which is preliminary data.</text>
</comment>
<dbReference type="STRING" id="1137799.GZ78_28220"/>
<accession>A0A081N100</accession>
<name>A0A081N100_9GAMM</name>
<proteinExistence type="predicted"/>
<protein>
    <submittedName>
        <fullName evidence="1">Uncharacterized protein</fullName>
    </submittedName>
</protein>
<evidence type="ECO:0000313" key="1">
    <source>
        <dbReference type="EMBL" id="KEQ12123.1"/>
    </source>
</evidence>
<dbReference type="Proteomes" id="UP000028073">
    <property type="component" value="Unassembled WGS sequence"/>
</dbReference>
<reference evidence="1 2" key="1">
    <citation type="submission" date="2014-06" db="EMBL/GenBank/DDBJ databases">
        <title>Whole Genome Sequences of Three Symbiotic Endozoicomonas Bacteria.</title>
        <authorList>
            <person name="Neave M.J."/>
            <person name="Apprill A."/>
            <person name="Voolstra C.R."/>
        </authorList>
    </citation>
    <scope>NUCLEOTIDE SEQUENCE [LARGE SCALE GENOMIC DNA]</scope>
    <source>
        <strain evidence="1 2">DSM 25634</strain>
    </source>
</reference>
<organism evidence="1 2">
    <name type="scientific">Endozoicomonas numazuensis</name>
    <dbReference type="NCBI Taxonomy" id="1137799"/>
    <lineage>
        <taxon>Bacteria</taxon>
        <taxon>Pseudomonadati</taxon>
        <taxon>Pseudomonadota</taxon>
        <taxon>Gammaproteobacteria</taxon>
        <taxon>Oceanospirillales</taxon>
        <taxon>Endozoicomonadaceae</taxon>
        <taxon>Endozoicomonas</taxon>
    </lineage>
</organism>